<proteinExistence type="predicted"/>
<keyword evidence="3" id="KW-1185">Reference proteome</keyword>
<feature type="domain" description="CxC2-like cysteine cluster KDZ transposase-associated" evidence="1">
    <location>
        <begin position="208"/>
        <end position="316"/>
    </location>
</feature>
<sequence length="1061" mass="120335">MPKAPGKKKSGVQFNFLKAPVVKKTEISHQHTHYTVSAGADVSRISASSSTIQTPVMQSGDSPALTSPEAELCPEHMDLDLPIDTQTSSENNRLFDIPIDEAYLAFLDGQSGHSAEKEKRLRPKGDESLKDFVPQAGRFLEELIGLDGRSELSTNSCAKCKKECGEYECLDCFGREMLCSKCITNAHTNLFLHHIQHWNGSFFVKTSLKDLGLRVQLGHVNGEQCLKPEQARNDDFVIIDGDAIHNVSLDFCGCGNITQQHTVQLLRARLFPATVTNPKSAATFRSLEYLEILSYESKLSVFEFYQTISRCTDNTGMDPPKDRYTSLLRMIHEWRHLKLMKRAGRGHAYGGIEATRDGECAVLCPACPQPGKNMTPRKWDESQRFVDILFVALDANFRLKRKHVSSIEADPGLNKGVAYFVEETTYKEHLKPYMEDKEPKCTCSRHDAYNMSEKKSGHGHAVTGIAACVCSRHDMKRASGVGDLQRGERYCNMDYVFHSATKNAGVSSFVVSYDIACQWSIKIKERMATFDPTFFVNDPNVTIRYLVPKFHLPAHIAACRSNYSFNFAKETGRTDGEAPERGWVYINGLAPSTREMGPGTRSDTLDSHMGDENWKKVIGMGHSLLRKMKAAVKDATDHVIAHMELTATLPKETVARWTREVEAWEDDHNETNPYEVTIAGPTQAAVLKQLAEDEARDLEMSNDMSLDDSVTPSVLISLGIDLESEQRRLKASAKNVWEHALDRQRTKHQLNLNALQRKIDSWISYQQLYFPGVPKLRENQVNPMTEIKAHDIVLWLPSQIKELLVVPVHLQRIEWKIRYSQAHEALDVIQTQLQIRAHLYKFKDRFVRGQGPNTKAKNTIAGVDKKIKVAVDDYHTAFDALTSLAPLLSEYKWKEELLPLRSEDVRDISDGKHSGKGKESEGKRTMSWIWKKVPVGDMNDEAFLTDRLRSEWCKSKARAERFDEEVSLLSEEMRRVLRFFVWKASDWNEKAVSNNWQVVEDIPFQVEGRIAYAKRQADMYMRLKAHCEKLWLEIPAHISRMQASIAETASALQQASRNVSF</sequence>
<reference evidence="2" key="1">
    <citation type="submission" date="2020-11" db="EMBL/GenBank/DDBJ databases">
        <authorList>
            <consortium name="DOE Joint Genome Institute"/>
            <person name="Ahrendt S."/>
            <person name="Riley R."/>
            <person name="Andreopoulos W."/>
            <person name="Labutti K."/>
            <person name="Pangilinan J."/>
            <person name="Ruiz-Duenas F.J."/>
            <person name="Barrasa J.M."/>
            <person name="Sanchez-Garcia M."/>
            <person name="Camarero S."/>
            <person name="Miyauchi S."/>
            <person name="Serrano A."/>
            <person name="Linde D."/>
            <person name="Babiker R."/>
            <person name="Drula E."/>
            <person name="Ayuso-Fernandez I."/>
            <person name="Pacheco R."/>
            <person name="Padilla G."/>
            <person name="Ferreira P."/>
            <person name="Barriuso J."/>
            <person name="Kellner H."/>
            <person name="Castanera R."/>
            <person name="Alfaro M."/>
            <person name="Ramirez L."/>
            <person name="Pisabarro A.G."/>
            <person name="Kuo A."/>
            <person name="Tritt A."/>
            <person name="Lipzen A."/>
            <person name="He G."/>
            <person name="Yan M."/>
            <person name="Ng V."/>
            <person name="Cullen D."/>
            <person name="Martin F."/>
            <person name="Rosso M.-N."/>
            <person name="Henrissat B."/>
            <person name="Hibbett D."/>
            <person name="Martinez A.T."/>
            <person name="Grigoriev I.V."/>
        </authorList>
    </citation>
    <scope>NUCLEOTIDE SEQUENCE</scope>
    <source>
        <strain evidence="2">CIRM-BRFM 674</strain>
    </source>
</reference>
<evidence type="ECO:0000259" key="1">
    <source>
        <dbReference type="Pfam" id="PF18803"/>
    </source>
</evidence>
<dbReference type="InterPro" id="IPR041457">
    <property type="entry name" value="CxC2_KDZ-assoc"/>
</dbReference>
<dbReference type="Proteomes" id="UP000807469">
    <property type="component" value="Unassembled WGS sequence"/>
</dbReference>
<evidence type="ECO:0000313" key="2">
    <source>
        <dbReference type="EMBL" id="KAF9478060.1"/>
    </source>
</evidence>
<dbReference type="AlphaFoldDB" id="A0A9P6CZ35"/>
<evidence type="ECO:0000313" key="3">
    <source>
        <dbReference type="Proteomes" id="UP000807469"/>
    </source>
</evidence>
<accession>A0A9P6CZ35</accession>
<dbReference type="EMBL" id="MU155243">
    <property type="protein sequence ID" value="KAF9478060.1"/>
    <property type="molecule type" value="Genomic_DNA"/>
</dbReference>
<dbReference type="PANTHER" id="PTHR33096:SF1">
    <property type="entry name" value="CXC1-LIKE CYSTEINE CLUSTER ASSOCIATED WITH KDZ TRANSPOSASES DOMAIN-CONTAINING PROTEIN"/>
    <property type="match status" value="1"/>
</dbReference>
<gene>
    <name evidence="2" type="ORF">BDN70DRAFT_933680</name>
</gene>
<dbReference type="OrthoDB" id="3261436at2759"/>
<dbReference type="PANTHER" id="PTHR33096">
    <property type="entry name" value="CXC2 DOMAIN-CONTAINING PROTEIN"/>
    <property type="match status" value="1"/>
</dbReference>
<name>A0A9P6CZ35_9AGAR</name>
<dbReference type="InterPro" id="IPR040521">
    <property type="entry name" value="KDZ"/>
</dbReference>
<protein>
    <recommendedName>
        <fullName evidence="1">CxC2-like cysteine cluster KDZ transposase-associated domain-containing protein</fullName>
    </recommendedName>
</protein>
<dbReference type="Pfam" id="PF18758">
    <property type="entry name" value="KDZ"/>
    <property type="match status" value="1"/>
</dbReference>
<organism evidence="2 3">
    <name type="scientific">Pholiota conissans</name>
    <dbReference type="NCBI Taxonomy" id="109636"/>
    <lineage>
        <taxon>Eukaryota</taxon>
        <taxon>Fungi</taxon>
        <taxon>Dikarya</taxon>
        <taxon>Basidiomycota</taxon>
        <taxon>Agaricomycotina</taxon>
        <taxon>Agaricomycetes</taxon>
        <taxon>Agaricomycetidae</taxon>
        <taxon>Agaricales</taxon>
        <taxon>Agaricineae</taxon>
        <taxon>Strophariaceae</taxon>
        <taxon>Pholiota</taxon>
    </lineage>
</organism>
<comment type="caution">
    <text evidence="2">The sequence shown here is derived from an EMBL/GenBank/DDBJ whole genome shotgun (WGS) entry which is preliminary data.</text>
</comment>
<dbReference type="Pfam" id="PF18803">
    <property type="entry name" value="CxC2"/>
    <property type="match status" value="1"/>
</dbReference>